<evidence type="ECO:0000256" key="5">
    <source>
        <dbReference type="ARBA" id="ARBA00023295"/>
    </source>
</evidence>
<dbReference type="PROSITE" id="PS00659">
    <property type="entry name" value="GLYCOSYL_HYDROL_F5"/>
    <property type="match status" value="1"/>
</dbReference>
<evidence type="ECO:0000313" key="9">
    <source>
        <dbReference type="Proteomes" id="UP000034182"/>
    </source>
</evidence>
<dbReference type="AlphaFoldDB" id="A0A0G2HAM1"/>
<dbReference type="SMART" id="SM00849">
    <property type="entry name" value="Lactamase_B"/>
    <property type="match status" value="1"/>
</dbReference>
<dbReference type="InterPro" id="IPR001279">
    <property type="entry name" value="Metallo-B-lactamas"/>
</dbReference>
<protein>
    <recommendedName>
        <fullName evidence="3">cellulase</fullName>
        <ecNumber evidence="3">3.2.1.4</ecNumber>
    </recommendedName>
</protein>
<comment type="catalytic activity">
    <reaction evidence="1">
        <text>Endohydrolysis of (1-&gt;4)-beta-D-glucosidic linkages in cellulose, lichenin and cereal beta-D-glucans.</text>
        <dbReference type="EC" id="3.2.1.4"/>
    </reaction>
</comment>
<dbReference type="GO" id="GO:0006749">
    <property type="term" value="P:glutathione metabolic process"/>
    <property type="evidence" value="ECO:0007669"/>
    <property type="project" value="InterPro"/>
</dbReference>
<evidence type="ECO:0000256" key="3">
    <source>
        <dbReference type="ARBA" id="ARBA00012601"/>
    </source>
</evidence>
<accession>A0A0G2HAM1</accession>
<dbReference type="PANTHER" id="PTHR34142:SF5">
    <property type="entry name" value="CBM1 DOMAIN-CONTAINING PROTEIN"/>
    <property type="match status" value="1"/>
</dbReference>
<comment type="caution">
    <text evidence="8">The sequence shown here is derived from an EMBL/GenBank/DDBJ whole genome shotgun (WGS) entry which is preliminary data.</text>
</comment>
<reference evidence="8 9" key="1">
    <citation type="submission" date="2015-03" db="EMBL/GenBank/DDBJ databases">
        <authorList>
            <person name="Morales-Cruz A."/>
            <person name="Amrine K.C."/>
            <person name="Cantu D."/>
        </authorList>
    </citation>
    <scope>NUCLEOTIDE SEQUENCE [LARGE SCALE GENOMIC DNA]</scope>
    <source>
        <strain evidence="8">DS831</strain>
    </source>
</reference>
<organism evidence="8 9">
    <name type="scientific">Diplodia seriata</name>
    <dbReference type="NCBI Taxonomy" id="420778"/>
    <lineage>
        <taxon>Eukaryota</taxon>
        <taxon>Fungi</taxon>
        <taxon>Dikarya</taxon>
        <taxon>Ascomycota</taxon>
        <taxon>Pezizomycotina</taxon>
        <taxon>Dothideomycetes</taxon>
        <taxon>Dothideomycetes incertae sedis</taxon>
        <taxon>Botryosphaeriales</taxon>
        <taxon>Botryosphaeriaceae</taxon>
        <taxon>Diplodia</taxon>
    </lineage>
</organism>
<dbReference type="Pfam" id="PF00753">
    <property type="entry name" value="Lactamase_B"/>
    <property type="match status" value="1"/>
</dbReference>
<evidence type="ECO:0000313" key="8">
    <source>
        <dbReference type="EMBL" id="KKY25635.1"/>
    </source>
</evidence>
<evidence type="ECO:0000256" key="2">
    <source>
        <dbReference type="ARBA" id="ARBA00005641"/>
    </source>
</evidence>
<evidence type="ECO:0000256" key="1">
    <source>
        <dbReference type="ARBA" id="ARBA00000966"/>
    </source>
</evidence>
<dbReference type="InterPro" id="IPR001547">
    <property type="entry name" value="Glyco_hydro_5"/>
</dbReference>
<dbReference type="Proteomes" id="UP000034182">
    <property type="component" value="Unassembled WGS sequence"/>
</dbReference>
<feature type="domain" description="Metallo-beta-lactamase" evidence="7">
    <location>
        <begin position="16"/>
        <end position="210"/>
    </location>
</feature>
<dbReference type="Gene3D" id="3.20.20.80">
    <property type="entry name" value="Glycosidases"/>
    <property type="match status" value="1"/>
</dbReference>
<reference evidence="8 9" key="2">
    <citation type="submission" date="2015-05" db="EMBL/GenBank/DDBJ databases">
        <title>Distinctive expansion of gene families associated with plant cell wall degradation and secondary metabolism in the genomes of grapevine trunk pathogens.</title>
        <authorList>
            <person name="Lawrence D.P."/>
            <person name="Travadon R."/>
            <person name="Rolshausen P.E."/>
            <person name="Baumgartner K."/>
        </authorList>
    </citation>
    <scope>NUCLEOTIDE SEQUENCE [LARGE SCALE GENOMIC DNA]</scope>
    <source>
        <strain evidence="8">DS831</strain>
    </source>
</reference>
<dbReference type="GO" id="GO:0008810">
    <property type="term" value="F:cellulase activity"/>
    <property type="evidence" value="ECO:0007669"/>
    <property type="project" value="UniProtKB-EC"/>
</dbReference>
<dbReference type="EMBL" id="LAQI01000036">
    <property type="protein sequence ID" value="KKY25635.1"/>
    <property type="molecule type" value="Genomic_DNA"/>
</dbReference>
<dbReference type="EC" id="3.2.1.4" evidence="3"/>
<dbReference type="InterPro" id="IPR044528">
    <property type="entry name" value="POD-like_MBL-fold"/>
</dbReference>
<dbReference type="SUPFAM" id="SSF51445">
    <property type="entry name" value="(Trans)glycosidases"/>
    <property type="match status" value="1"/>
</dbReference>
<dbReference type="SUPFAM" id="SSF56281">
    <property type="entry name" value="Metallo-hydrolase/oxidoreductase"/>
    <property type="match status" value="1"/>
</dbReference>
<name>A0A0G2HAM1_9PEZI</name>
<evidence type="ECO:0000259" key="7">
    <source>
        <dbReference type="SMART" id="SM00849"/>
    </source>
</evidence>
<dbReference type="Gene3D" id="3.60.15.10">
    <property type="entry name" value="Ribonuclease Z/Hydroxyacylglutathione hydrolase-like"/>
    <property type="match status" value="1"/>
</dbReference>
<dbReference type="PANTHER" id="PTHR34142">
    <property type="entry name" value="ENDO-BETA-1,4-GLUCANASE A"/>
    <property type="match status" value="1"/>
</dbReference>
<dbReference type="GO" id="GO:0050313">
    <property type="term" value="F:sulfur dioxygenase activity"/>
    <property type="evidence" value="ECO:0007669"/>
    <property type="project" value="InterPro"/>
</dbReference>
<evidence type="ECO:0000256" key="6">
    <source>
        <dbReference type="RuleBase" id="RU361153"/>
    </source>
</evidence>
<dbReference type="CDD" id="cd07724">
    <property type="entry name" value="POD-like_MBL-fold"/>
    <property type="match status" value="1"/>
</dbReference>
<dbReference type="InterPro" id="IPR017853">
    <property type="entry name" value="GH"/>
</dbReference>
<proteinExistence type="inferred from homology"/>
<dbReference type="InterPro" id="IPR018087">
    <property type="entry name" value="Glyco_hydro_5_CS"/>
</dbReference>
<dbReference type="GO" id="GO:0009251">
    <property type="term" value="P:glucan catabolic process"/>
    <property type="evidence" value="ECO:0007669"/>
    <property type="project" value="TreeGrafter"/>
</dbReference>
<comment type="similarity">
    <text evidence="2 6">Belongs to the glycosyl hydrolase 5 (cellulase A) family.</text>
</comment>
<keyword evidence="4 6" id="KW-0378">Hydrolase</keyword>
<dbReference type="InterPro" id="IPR036866">
    <property type="entry name" value="RibonucZ/Hydroxyglut_hydro"/>
</dbReference>
<gene>
    <name evidence="8" type="ORF">UCDDS831_g01978</name>
</gene>
<evidence type="ECO:0000256" key="4">
    <source>
        <dbReference type="ARBA" id="ARBA00022801"/>
    </source>
</evidence>
<dbReference type="Pfam" id="PF00150">
    <property type="entry name" value="Cellulase"/>
    <property type="match status" value="1"/>
</dbReference>
<sequence>MGGEPTIHHVFEQVTGTFQYVVADPSTLAAAIIDPVLDYDPVTQELTTSTADTLLSLVKEKGYKVEWILETHAHADHLTAAFYLQTRLAKTQGHRPPVGIGKRIGQVQKMFGQRYQVAAEEYSGVFNKLFDDDETFTIGNLTATATHLPGHTPDHLGYRIGDNVFCGDSLFHTDIGTARCDFPGGSAADLFRSGRKLLALPAHVKIWTGHDYPPEGRTAPVPWVSVGEHRSRNTHLRDGVTCEAFVARRGERDRQLKAPRLLHQALQVNIRAGRMPRPTADGLRLLRLPLKGAGFDFTCTTDGSCDLSKLYPPLTQYGGPDGAGQMQHLAADRGLNVFRLPVSWQYLAGNQLGVDFNAANFAKYDALVQACLGIAGAKCIVDLHNYARWNGNIVGQSGGAVTNEHLTNAWWQLATKYKSEANVIFGIMNEPHHLDVPTWATTLQWVVNTIRSVGATSQTILLAGTDFAAAGSFASTSAASLAAITDADGSTSKLVFDVHQYLDLNRTGTDTECVRDGLDDGLKPLAEWLRANGRKAYNTDVFLGWVGWSAGSFDRSYELSLTPVKNGNTWEDTSLMTDCVAGKFE</sequence>
<keyword evidence="5 6" id="KW-0326">Glycosidase</keyword>
<dbReference type="FunFam" id="3.60.15.10:FF:000033">
    <property type="entry name" value="MBL fold metallo-hydrolase"/>
    <property type="match status" value="1"/>
</dbReference>